<dbReference type="Proteomes" id="UP000221511">
    <property type="component" value="Segment"/>
</dbReference>
<proteinExistence type="predicted"/>
<keyword evidence="2" id="KW-1185">Reference proteome</keyword>
<dbReference type="EMBL" id="KX229736">
    <property type="protein sequence ID" value="ANH51293.1"/>
    <property type="molecule type" value="Genomic_DNA"/>
</dbReference>
<dbReference type="Pfam" id="PF12322">
    <property type="entry name" value="T4_baseplate"/>
    <property type="match status" value="1"/>
</dbReference>
<protein>
    <submittedName>
        <fullName evidence="1">Uncharacterized protein</fullName>
    </submittedName>
</protein>
<sequence length="217" mass="25781">MELEIWKGKHSILLNKLYNDNNYIYDSDIIDVLVYKCLNQPKYITNDEARFLFFKKYFAEVCSEIDSSFKCPYCNEMNDIKFTNDDISITEYSLKPIEINVDNVIVTIYFKKELSQDDSLSLITETKNMIDHEKRLLELYYMIDYISINGEELRGNHIIFEKYINELPLSCFNKIFDYFINSIPKHSIIKNCSCKNCNSEINVELKELPESVRRNLF</sequence>
<gene>
    <name evidence="1" type="ORF">PC5_00174</name>
</gene>
<evidence type="ECO:0000313" key="2">
    <source>
        <dbReference type="Proteomes" id="UP000221511"/>
    </source>
</evidence>
<organism evidence="1 2">
    <name type="scientific">Campylobacter phage PC5</name>
    <dbReference type="NCBI Taxonomy" id="1541690"/>
    <lineage>
        <taxon>Viruses</taxon>
        <taxon>Duplodnaviria</taxon>
        <taxon>Heunggongvirae</taxon>
        <taxon>Uroviricota</taxon>
        <taxon>Caudoviricetes</taxon>
        <taxon>Connertonviridae</taxon>
        <taxon>Fletchervirus</taxon>
        <taxon>Fletchervirus PC5</taxon>
    </lineage>
</organism>
<evidence type="ECO:0000313" key="1">
    <source>
        <dbReference type="EMBL" id="ANH51293.1"/>
    </source>
</evidence>
<accession>A0A1B0XW00</accession>
<name>A0A1B0XW00_9CAUD</name>
<reference evidence="1 2" key="1">
    <citation type="submission" date="2016-05" db="EMBL/GenBank/DDBJ databases">
        <title>Campylobacter bacteriophages isolated in Slovenia.</title>
        <authorList>
            <person name="Janez N."/>
            <person name="Peterka M."/>
            <person name="Accetto T."/>
        </authorList>
    </citation>
    <scope>NUCLEOTIDE SEQUENCE [LARGE SCALE GENOMIC DNA]</scope>
</reference>
<dbReference type="InterPro" id="IPR024364">
    <property type="entry name" value="Baseplate_phage_T4-like"/>
</dbReference>